<proteinExistence type="predicted"/>
<evidence type="ECO:0000313" key="1">
    <source>
        <dbReference type="EMBL" id="KAK0415494.1"/>
    </source>
</evidence>
<organism evidence="1 2">
    <name type="scientific">Steinernema hermaphroditum</name>
    <dbReference type="NCBI Taxonomy" id="289476"/>
    <lineage>
        <taxon>Eukaryota</taxon>
        <taxon>Metazoa</taxon>
        <taxon>Ecdysozoa</taxon>
        <taxon>Nematoda</taxon>
        <taxon>Chromadorea</taxon>
        <taxon>Rhabditida</taxon>
        <taxon>Tylenchina</taxon>
        <taxon>Panagrolaimomorpha</taxon>
        <taxon>Strongyloidoidea</taxon>
        <taxon>Steinernematidae</taxon>
        <taxon>Steinernema</taxon>
    </lineage>
</organism>
<keyword evidence="2" id="KW-1185">Reference proteome</keyword>
<comment type="caution">
    <text evidence="1">The sequence shown here is derived from an EMBL/GenBank/DDBJ whole genome shotgun (WGS) entry which is preliminary data.</text>
</comment>
<protein>
    <submittedName>
        <fullName evidence="1">Uncharacterized protein</fullName>
    </submittedName>
</protein>
<dbReference type="AlphaFoldDB" id="A0AA39I332"/>
<accession>A0AA39I332</accession>
<reference evidence="1" key="1">
    <citation type="submission" date="2023-06" db="EMBL/GenBank/DDBJ databases">
        <title>Genomic analysis of the entomopathogenic nematode Steinernema hermaphroditum.</title>
        <authorList>
            <person name="Schwarz E.M."/>
            <person name="Heppert J.K."/>
            <person name="Baniya A."/>
            <person name="Schwartz H.T."/>
            <person name="Tan C.-H."/>
            <person name="Antoshechkin I."/>
            <person name="Sternberg P.W."/>
            <person name="Goodrich-Blair H."/>
            <person name="Dillman A.R."/>
        </authorList>
    </citation>
    <scope>NUCLEOTIDE SEQUENCE</scope>
    <source>
        <strain evidence="1">PS9179</strain>
        <tissue evidence="1">Whole animal</tissue>
    </source>
</reference>
<sequence length="347" mass="40358">MPDKTSPVNIEYYRQMRIFPMPQDMFKVQVVHKHRDPTMCSCDMSDLEFHVYNEVLIGHPEERFYSTEHFLGELQLQNCVFTDHDVRPHQLQTLLKNCVDHNARLHVQINDYKNVGRLLDYLLSLKGRVTVFSCAHYSTNLEKTIMTLLNEHMISICVKDYMPENISFWTYVFQVCPEVKLAFDMKQPLDGKEEGLLKIVCVFEKLAKTMPAMSKAYDHSMKCDCDFNSKRIKKFLNEHEYGMCGVNMKKGLATARTLMYVKKIKHAEIRFELSQEFSTDGILKRNYCITTSPGGFARRIWSTKKIYEEPEFEPEFARTAHHESSSSSSLISHLNKALHISSGGRNK</sequence>
<dbReference type="Proteomes" id="UP001175271">
    <property type="component" value="Unassembled WGS sequence"/>
</dbReference>
<gene>
    <name evidence="1" type="ORF">QR680_011972</name>
</gene>
<dbReference type="EMBL" id="JAUCMV010000002">
    <property type="protein sequence ID" value="KAK0415494.1"/>
    <property type="molecule type" value="Genomic_DNA"/>
</dbReference>
<name>A0AA39I332_9BILA</name>
<evidence type="ECO:0000313" key="2">
    <source>
        <dbReference type="Proteomes" id="UP001175271"/>
    </source>
</evidence>